<keyword evidence="3" id="KW-0808">Transferase</keyword>
<feature type="transmembrane region" description="Helical" evidence="1">
    <location>
        <begin position="91"/>
        <end position="110"/>
    </location>
</feature>
<feature type="transmembrane region" description="Helical" evidence="1">
    <location>
        <begin position="226"/>
        <end position="243"/>
    </location>
</feature>
<dbReference type="GO" id="GO:0016746">
    <property type="term" value="F:acyltransferase activity"/>
    <property type="evidence" value="ECO:0007669"/>
    <property type="project" value="UniProtKB-KW"/>
</dbReference>
<dbReference type="RefSeq" id="WP_379870104.1">
    <property type="nucleotide sequence ID" value="NZ_JBHTBH010000003.1"/>
</dbReference>
<gene>
    <name evidence="3" type="ORF">ACFQRF_07975</name>
</gene>
<sequence length="431" mass="45948">MREDHARIERGRAQGPWRSRLGRLGRGLRGAVERVERATPPDRERAIDGLRALAICGVVLGHWLVTALVVWADGGLRVSSSLRDMPAFAPLSWVLQMLGLFFLVGGYVAARGLERARARGEGDAAWLRRRLVRLVRPVLLAAAVWGLLVVALPPLGVPAATVRSGAVLTVQPMWFIAVYVAVTALTGYAIAADARFGVLAAVPPLAFVAVVDLLRYGPWHAAVPDGIGLLNALPVWLFAYQLGVSWARGGLTRPVALTLLLFGTVGFAVLVGPLGYPASAVGIPGAGRSNSHPPSLFVPMLAMTQIGAAVLLRDRLERALRRPILWTMVAALNVGALTIFCWHQTALVAVSALGVLLGPVVPGLTSTALDPSWIPARLLWLPAFAAALAVLLVALRRFESPWDRPALASPWTRGLAVLLASGYVGYLVFVA</sequence>
<evidence type="ECO:0000259" key="2">
    <source>
        <dbReference type="Pfam" id="PF01757"/>
    </source>
</evidence>
<dbReference type="Proteomes" id="UP001596540">
    <property type="component" value="Unassembled WGS sequence"/>
</dbReference>
<feature type="domain" description="Acyltransferase 3" evidence="2">
    <location>
        <begin position="46"/>
        <end position="394"/>
    </location>
</feature>
<evidence type="ECO:0000313" key="4">
    <source>
        <dbReference type="Proteomes" id="UP001596540"/>
    </source>
</evidence>
<evidence type="ECO:0000313" key="3">
    <source>
        <dbReference type="EMBL" id="MFC7327680.1"/>
    </source>
</evidence>
<feature type="transmembrane region" description="Helical" evidence="1">
    <location>
        <begin position="52"/>
        <end position="71"/>
    </location>
</feature>
<feature type="transmembrane region" description="Helical" evidence="1">
    <location>
        <begin position="378"/>
        <end position="398"/>
    </location>
</feature>
<keyword evidence="1" id="KW-0472">Membrane</keyword>
<reference evidence="4" key="1">
    <citation type="journal article" date="2019" name="Int. J. Syst. Evol. Microbiol.">
        <title>The Global Catalogue of Microorganisms (GCM) 10K type strain sequencing project: providing services to taxonomists for standard genome sequencing and annotation.</title>
        <authorList>
            <consortium name="The Broad Institute Genomics Platform"/>
            <consortium name="The Broad Institute Genome Sequencing Center for Infectious Disease"/>
            <person name="Wu L."/>
            <person name="Ma J."/>
        </authorList>
    </citation>
    <scope>NUCLEOTIDE SEQUENCE [LARGE SCALE GENOMIC DNA]</scope>
    <source>
        <strain evidence="4">CGMCC 4.7382</strain>
    </source>
</reference>
<name>A0ABW2KDS8_9ACTN</name>
<keyword evidence="4" id="KW-1185">Reference proteome</keyword>
<feature type="transmembrane region" description="Helical" evidence="1">
    <location>
        <begin position="296"/>
        <end position="312"/>
    </location>
</feature>
<feature type="transmembrane region" description="Helical" evidence="1">
    <location>
        <begin position="131"/>
        <end position="152"/>
    </location>
</feature>
<evidence type="ECO:0000256" key="1">
    <source>
        <dbReference type="SAM" id="Phobius"/>
    </source>
</evidence>
<dbReference type="Pfam" id="PF01757">
    <property type="entry name" value="Acyl_transf_3"/>
    <property type="match status" value="1"/>
</dbReference>
<keyword evidence="1" id="KW-0812">Transmembrane</keyword>
<organism evidence="3 4">
    <name type="scientific">Marinactinospora rubrisoli</name>
    <dbReference type="NCBI Taxonomy" id="2715399"/>
    <lineage>
        <taxon>Bacteria</taxon>
        <taxon>Bacillati</taxon>
        <taxon>Actinomycetota</taxon>
        <taxon>Actinomycetes</taxon>
        <taxon>Streptosporangiales</taxon>
        <taxon>Nocardiopsidaceae</taxon>
        <taxon>Marinactinospora</taxon>
    </lineage>
</organism>
<dbReference type="EMBL" id="JBHTBH010000003">
    <property type="protein sequence ID" value="MFC7327680.1"/>
    <property type="molecule type" value="Genomic_DNA"/>
</dbReference>
<keyword evidence="3" id="KW-0012">Acyltransferase</keyword>
<proteinExistence type="predicted"/>
<feature type="transmembrane region" description="Helical" evidence="1">
    <location>
        <begin position="410"/>
        <end position="429"/>
    </location>
</feature>
<feature type="transmembrane region" description="Helical" evidence="1">
    <location>
        <begin position="172"/>
        <end position="191"/>
    </location>
</feature>
<accession>A0ABW2KDS8</accession>
<protein>
    <submittedName>
        <fullName evidence="3">Acyltransferase family protein</fullName>
    </submittedName>
</protein>
<dbReference type="InterPro" id="IPR002656">
    <property type="entry name" value="Acyl_transf_3_dom"/>
</dbReference>
<feature type="transmembrane region" description="Helical" evidence="1">
    <location>
        <begin position="255"/>
        <end position="276"/>
    </location>
</feature>
<feature type="transmembrane region" description="Helical" evidence="1">
    <location>
        <begin position="196"/>
        <end position="214"/>
    </location>
</feature>
<feature type="transmembrane region" description="Helical" evidence="1">
    <location>
        <begin position="324"/>
        <end position="340"/>
    </location>
</feature>
<comment type="caution">
    <text evidence="3">The sequence shown here is derived from an EMBL/GenBank/DDBJ whole genome shotgun (WGS) entry which is preliminary data.</text>
</comment>
<keyword evidence="1" id="KW-1133">Transmembrane helix</keyword>